<dbReference type="RefSeq" id="WP_144449391.1">
    <property type="nucleotide sequence ID" value="NZ_VLKZ01000002.1"/>
</dbReference>
<name>A0A562QRH2_9BACI</name>
<proteinExistence type="predicted"/>
<dbReference type="EMBL" id="VLKZ01000002">
    <property type="protein sequence ID" value="TWI59324.1"/>
    <property type="molecule type" value="Genomic_DNA"/>
</dbReference>
<keyword evidence="2" id="KW-1185">Reference proteome</keyword>
<evidence type="ECO:0000313" key="1">
    <source>
        <dbReference type="EMBL" id="TWI59324.1"/>
    </source>
</evidence>
<dbReference type="OrthoDB" id="2941569at2"/>
<sequence length="136" mass="14968">MALEKQWRVNDIVNESKINEDLKLNLEKQVAAAVWLQTIGKIAEAIILLKLFLLGDDSDGEKKILTGVWVQAVGQLSQAIGVEKQITATTKEIVIEGQKIAITGDWYQTIGAALQAIGGEQVLVEEQQEEIVEFVP</sequence>
<reference evidence="1 2" key="1">
    <citation type="journal article" date="2015" name="Stand. Genomic Sci.">
        <title>Genomic Encyclopedia of Bacterial and Archaeal Type Strains, Phase III: the genomes of soil and plant-associated and newly described type strains.</title>
        <authorList>
            <person name="Whitman W.B."/>
            <person name="Woyke T."/>
            <person name="Klenk H.P."/>
            <person name="Zhou Y."/>
            <person name="Lilburn T.G."/>
            <person name="Beck B.J."/>
            <person name="De Vos P."/>
            <person name="Vandamme P."/>
            <person name="Eisen J.A."/>
            <person name="Garrity G."/>
            <person name="Hugenholtz P."/>
            <person name="Kyrpides N.C."/>
        </authorList>
    </citation>
    <scope>NUCLEOTIDE SEQUENCE [LARGE SCALE GENOMIC DNA]</scope>
    <source>
        <strain evidence="1 2">CGMCC 1.10116</strain>
    </source>
</reference>
<comment type="caution">
    <text evidence="1">The sequence shown here is derived from an EMBL/GenBank/DDBJ whole genome shotgun (WGS) entry which is preliminary data.</text>
</comment>
<accession>A0A562QRH2</accession>
<dbReference type="AlphaFoldDB" id="A0A562QRH2"/>
<evidence type="ECO:0000313" key="2">
    <source>
        <dbReference type="Proteomes" id="UP000315711"/>
    </source>
</evidence>
<organism evidence="1 2">
    <name type="scientific">Halalkalibacter nanhaiisediminis</name>
    <dbReference type="NCBI Taxonomy" id="688079"/>
    <lineage>
        <taxon>Bacteria</taxon>
        <taxon>Bacillati</taxon>
        <taxon>Bacillota</taxon>
        <taxon>Bacilli</taxon>
        <taxon>Bacillales</taxon>
        <taxon>Bacillaceae</taxon>
        <taxon>Halalkalibacter</taxon>
    </lineage>
</organism>
<protein>
    <submittedName>
        <fullName evidence="1">Uncharacterized protein</fullName>
    </submittedName>
</protein>
<dbReference type="Proteomes" id="UP000315711">
    <property type="component" value="Unassembled WGS sequence"/>
</dbReference>
<gene>
    <name evidence="1" type="ORF">IQ10_01040</name>
</gene>